<dbReference type="EMBL" id="CAJHNH020002668">
    <property type="protein sequence ID" value="CAG5127367.1"/>
    <property type="molecule type" value="Genomic_DNA"/>
</dbReference>
<reference evidence="2" key="1">
    <citation type="submission" date="2021-04" db="EMBL/GenBank/DDBJ databases">
        <authorList>
            <consortium name="Molecular Ecology Group"/>
        </authorList>
    </citation>
    <scope>NUCLEOTIDE SEQUENCE</scope>
</reference>
<evidence type="ECO:0008006" key="4">
    <source>
        <dbReference type="Google" id="ProtNLM"/>
    </source>
</evidence>
<accession>A0A8S3ZCQ9</accession>
<gene>
    <name evidence="2" type="ORF">CUNI_LOCUS12925</name>
</gene>
<sequence length="481" mass="54486">MLYPTASEDTGEELMTWEQQDDLEFEDDFLLRHQKESLVKNGMISVHKHAELSISQQNLLVEDSDSELEDFHHILDQSELALKKAEQSLSKMRNQPVSPGHVNSVKYDEIIKMYETNMGCLRSICQHLKSENVPENDVKRVQALMCQWEELHNLATEYQTCAKFLSDMAAVIVEAQTHIQEVENCGPFDGLTKAEELKKVITSLEERKSGLKQQEQLLNISYKQLLEFSGRHPVKHAEGCLQELPGIQKAIAAAINKVSDHLKGQTEWLEYFERQHRLNVSLTTDREKLHKLLCQQQFRMQVSKQDVMKELEVLHNNLSLYESELSLLQSMRPQLAKNSDPLAKSLLASIGDLRYQLLVMSQRCCQIDHYIEDSDDTLLHQHSDLGKLAVYSTTLHETTTIPKDSLSRSSSLENLPATSSTNNKNTGSCASWLCSLPAQVVALMLVTGLICALDPDILDHLTNLTLKISPELRYVNGPPAT</sequence>
<evidence type="ECO:0000256" key="1">
    <source>
        <dbReference type="SAM" id="MobiDB-lite"/>
    </source>
</evidence>
<keyword evidence="3" id="KW-1185">Reference proteome</keyword>
<dbReference type="AlphaFoldDB" id="A0A8S3ZCQ9"/>
<protein>
    <recommendedName>
        <fullName evidence="4">KASH domain-containing protein</fullName>
    </recommendedName>
</protein>
<proteinExistence type="predicted"/>
<dbReference type="OrthoDB" id="10041151at2759"/>
<dbReference type="Proteomes" id="UP000678393">
    <property type="component" value="Unassembled WGS sequence"/>
</dbReference>
<organism evidence="2 3">
    <name type="scientific">Candidula unifasciata</name>
    <dbReference type="NCBI Taxonomy" id="100452"/>
    <lineage>
        <taxon>Eukaryota</taxon>
        <taxon>Metazoa</taxon>
        <taxon>Spiralia</taxon>
        <taxon>Lophotrochozoa</taxon>
        <taxon>Mollusca</taxon>
        <taxon>Gastropoda</taxon>
        <taxon>Heterobranchia</taxon>
        <taxon>Euthyneura</taxon>
        <taxon>Panpulmonata</taxon>
        <taxon>Eupulmonata</taxon>
        <taxon>Stylommatophora</taxon>
        <taxon>Helicina</taxon>
        <taxon>Helicoidea</taxon>
        <taxon>Geomitridae</taxon>
        <taxon>Candidula</taxon>
    </lineage>
</organism>
<comment type="caution">
    <text evidence="2">The sequence shown here is derived from an EMBL/GenBank/DDBJ whole genome shotgun (WGS) entry which is preliminary data.</text>
</comment>
<evidence type="ECO:0000313" key="2">
    <source>
        <dbReference type="EMBL" id="CAG5127367.1"/>
    </source>
</evidence>
<name>A0A8S3ZCQ9_9EUPU</name>
<evidence type="ECO:0000313" key="3">
    <source>
        <dbReference type="Proteomes" id="UP000678393"/>
    </source>
</evidence>
<feature type="region of interest" description="Disordered" evidence="1">
    <location>
        <begin position="402"/>
        <end position="425"/>
    </location>
</feature>